<dbReference type="EMBL" id="VSRR010005667">
    <property type="protein sequence ID" value="MPC43049.1"/>
    <property type="molecule type" value="Genomic_DNA"/>
</dbReference>
<protein>
    <submittedName>
        <fullName evidence="2">Uncharacterized protein</fullName>
    </submittedName>
</protein>
<evidence type="ECO:0000256" key="1">
    <source>
        <dbReference type="SAM" id="MobiDB-lite"/>
    </source>
</evidence>
<proteinExistence type="predicted"/>
<name>A0A5B7FCR7_PORTR</name>
<accession>A0A5B7FCR7</accession>
<evidence type="ECO:0000313" key="3">
    <source>
        <dbReference type="Proteomes" id="UP000324222"/>
    </source>
</evidence>
<comment type="caution">
    <text evidence="2">The sequence shown here is derived from an EMBL/GenBank/DDBJ whole genome shotgun (WGS) entry which is preliminary data.</text>
</comment>
<dbReference type="AlphaFoldDB" id="A0A5B7FCR7"/>
<sequence>MPSGGTQAASKYDAAGDHFISIKSKGLLTATPATHRLRRAVPGRGAAGPVSCSAEAQSNSKGA</sequence>
<dbReference type="Proteomes" id="UP000324222">
    <property type="component" value="Unassembled WGS sequence"/>
</dbReference>
<organism evidence="2 3">
    <name type="scientific">Portunus trituberculatus</name>
    <name type="common">Swimming crab</name>
    <name type="synonym">Neptunus trituberculatus</name>
    <dbReference type="NCBI Taxonomy" id="210409"/>
    <lineage>
        <taxon>Eukaryota</taxon>
        <taxon>Metazoa</taxon>
        <taxon>Ecdysozoa</taxon>
        <taxon>Arthropoda</taxon>
        <taxon>Crustacea</taxon>
        <taxon>Multicrustacea</taxon>
        <taxon>Malacostraca</taxon>
        <taxon>Eumalacostraca</taxon>
        <taxon>Eucarida</taxon>
        <taxon>Decapoda</taxon>
        <taxon>Pleocyemata</taxon>
        <taxon>Brachyura</taxon>
        <taxon>Eubrachyura</taxon>
        <taxon>Portunoidea</taxon>
        <taxon>Portunidae</taxon>
        <taxon>Portuninae</taxon>
        <taxon>Portunus</taxon>
    </lineage>
</organism>
<feature type="compositionally biased region" description="Polar residues" evidence="1">
    <location>
        <begin position="54"/>
        <end position="63"/>
    </location>
</feature>
<feature type="region of interest" description="Disordered" evidence="1">
    <location>
        <begin position="40"/>
        <end position="63"/>
    </location>
</feature>
<evidence type="ECO:0000313" key="2">
    <source>
        <dbReference type="EMBL" id="MPC43049.1"/>
    </source>
</evidence>
<keyword evidence="3" id="KW-1185">Reference proteome</keyword>
<gene>
    <name evidence="2" type="ORF">E2C01_036685</name>
</gene>
<reference evidence="2 3" key="1">
    <citation type="submission" date="2019-05" db="EMBL/GenBank/DDBJ databases">
        <title>Another draft genome of Portunus trituberculatus and its Hox gene families provides insights of decapod evolution.</title>
        <authorList>
            <person name="Jeong J.-H."/>
            <person name="Song I."/>
            <person name="Kim S."/>
            <person name="Choi T."/>
            <person name="Kim D."/>
            <person name="Ryu S."/>
            <person name="Kim W."/>
        </authorList>
    </citation>
    <scope>NUCLEOTIDE SEQUENCE [LARGE SCALE GENOMIC DNA]</scope>
    <source>
        <tissue evidence="2">Muscle</tissue>
    </source>
</reference>